<dbReference type="GO" id="GO:0019150">
    <property type="term" value="F:D-ribulokinase activity"/>
    <property type="evidence" value="ECO:0007669"/>
    <property type="project" value="TreeGrafter"/>
</dbReference>
<dbReference type="EMBL" id="JOKG01000007">
    <property type="protein sequence ID" value="KEQ11492.1"/>
    <property type="molecule type" value="Genomic_DNA"/>
</dbReference>
<dbReference type="Gene3D" id="1.20.58.2240">
    <property type="match status" value="1"/>
</dbReference>
<dbReference type="Pfam" id="PF00370">
    <property type="entry name" value="FGGY_N"/>
    <property type="match status" value="1"/>
</dbReference>
<dbReference type="Pfam" id="PF02782">
    <property type="entry name" value="FGGY_C"/>
    <property type="match status" value="1"/>
</dbReference>
<feature type="domain" description="Carbohydrate kinase FGGY N-terminal" evidence="4">
    <location>
        <begin position="4"/>
        <end position="259"/>
    </location>
</feature>
<sequence>MQHLYVGVDVGSGSARAGLFDATGQKLAQAVSPIKQFRPAPDFVEQSSSDIWSQVCKVVNSVINESGVKPEQVKGIGFDATCSLVSIDNNDQPVSVSPTGSDDQNIIMWMDHRAMAEATEINQSDSEVLQYVGGEVSPEMELPKLKWLKDQLPEQYSRAAKFFDLADYLVYRASGKDIRSVCTKVCKWTYLAHNKSWDMSLLEQLGLDDLITGEKLGDQILDLGSPAGQLSDIAAAELGLTMLTTVAVGIIDAHAGGVGVIGDKPESTLAIIGGTSSCHMAVSKEPVFVNGVWGPYWGAMVPGTWLNEGGQSAAGSLIDHVIKDSAFYPELMKMAEEQVRSHYDILNEEVERLEKEDPHFLSNFHLLGYHHGNRSPRANPHLKGMVSGLSINKNLTELARIYMAAIQSVSYGTRHIIEAMNSAGHQINRIHMCGGGTKNPLWLREHANVTGCEIVLGAEDEAVILGSAMLAATACGDFTDLKAAMATMSSKGQVITPDHRTKPFHDAKYRVFHEMYEDQMKYKAMMKDF</sequence>
<dbReference type="GO" id="GO:0005737">
    <property type="term" value="C:cytoplasm"/>
    <property type="evidence" value="ECO:0007669"/>
    <property type="project" value="TreeGrafter"/>
</dbReference>
<evidence type="ECO:0000256" key="1">
    <source>
        <dbReference type="ARBA" id="ARBA00009156"/>
    </source>
</evidence>
<dbReference type="GO" id="GO:0019321">
    <property type="term" value="P:pentose metabolic process"/>
    <property type="evidence" value="ECO:0007669"/>
    <property type="project" value="TreeGrafter"/>
</dbReference>
<keyword evidence="3" id="KW-0418">Kinase</keyword>
<accession>A0A081MZ69</accession>
<keyword evidence="2" id="KW-0808">Transferase</keyword>
<comment type="similarity">
    <text evidence="1">Belongs to the FGGY kinase family.</text>
</comment>
<comment type="caution">
    <text evidence="6">The sequence shown here is derived from an EMBL/GenBank/DDBJ whole genome shotgun (WGS) entry which is preliminary data.</text>
</comment>
<evidence type="ECO:0000259" key="4">
    <source>
        <dbReference type="Pfam" id="PF00370"/>
    </source>
</evidence>
<dbReference type="InterPro" id="IPR000577">
    <property type="entry name" value="Carb_kinase_FGGY"/>
</dbReference>
<organism evidence="6 7">
    <name type="scientific">Endozoicomonas montiporae</name>
    <dbReference type="NCBI Taxonomy" id="1027273"/>
    <lineage>
        <taxon>Bacteria</taxon>
        <taxon>Pseudomonadati</taxon>
        <taxon>Pseudomonadota</taxon>
        <taxon>Gammaproteobacteria</taxon>
        <taxon>Oceanospirillales</taxon>
        <taxon>Endozoicomonadaceae</taxon>
        <taxon>Endozoicomonas</taxon>
    </lineage>
</organism>
<reference evidence="6 7" key="1">
    <citation type="submission" date="2014-06" db="EMBL/GenBank/DDBJ databases">
        <title>Whole Genome Sequences of Three Symbiotic Endozoicomonas Bacteria.</title>
        <authorList>
            <person name="Neave M.J."/>
            <person name="Apprill A."/>
            <person name="Voolstra C.R."/>
        </authorList>
    </citation>
    <scope>NUCLEOTIDE SEQUENCE [LARGE SCALE GENOMIC DNA]</scope>
    <source>
        <strain evidence="6 7">LMG 24815</strain>
    </source>
</reference>
<dbReference type="RefSeq" id="WP_034879761.1">
    <property type="nucleotide sequence ID" value="NZ_JOKG01000007.1"/>
</dbReference>
<name>A0A081MZ69_9GAMM</name>
<dbReference type="PIRSF" id="PIRSF000538">
    <property type="entry name" value="GlpK"/>
    <property type="match status" value="1"/>
</dbReference>
<dbReference type="InterPro" id="IPR043129">
    <property type="entry name" value="ATPase_NBD"/>
</dbReference>
<protein>
    <recommendedName>
        <fullName evidence="8">Sugar kinase</fullName>
    </recommendedName>
</protein>
<evidence type="ECO:0000256" key="3">
    <source>
        <dbReference type="ARBA" id="ARBA00022777"/>
    </source>
</evidence>
<dbReference type="Gene3D" id="3.30.420.40">
    <property type="match status" value="1"/>
</dbReference>
<gene>
    <name evidence="6" type="ORF">GZ77_25715</name>
</gene>
<feature type="domain" description="Carbohydrate kinase FGGY C-terminal" evidence="5">
    <location>
        <begin position="269"/>
        <end position="474"/>
    </location>
</feature>
<keyword evidence="7" id="KW-1185">Reference proteome</keyword>
<dbReference type="SUPFAM" id="SSF53067">
    <property type="entry name" value="Actin-like ATPase domain"/>
    <property type="match status" value="2"/>
</dbReference>
<evidence type="ECO:0000313" key="7">
    <source>
        <dbReference type="Proteomes" id="UP000028006"/>
    </source>
</evidence>
<dbReference type="eggNOG" id="COG1069">
    <property type="taxonomic scope" value="Bacteria"/>
</dbReference>
<dbReference type="AlphaFoldDB" id="A0A081MZ69"/>
<dbReference type="CDD" id="cd07782">
    <property type="entry name" value="ASKHA_NBD_FGGY_D-RBK"/>
    <property type="match status" value="1"/>
</dbReference>
<dbReference type="InterPro" id="IPR006003">
    <property type="entry name" value="FGGY_RbtK-like"/>
</dbReference>
<evidence type="ECO:0000259" key="5">
    <source>
        <dbReference type="Pfam" id="PF02782"/>
    </source>
</evidence>
<dbReference type="NCBIfam" id="TIGR01315">
    <property type="entry name" value="5C_CHO_kinase"/>
    <property type="match status" value="1"/>
</dbReference>
<evidence type="ECO:0000313" key="6">
    <source>
        <dbReference type="EMBL" id="KEQ11492.1"/>
    </source>
</evidence>
<dbReference type="PANTHER" id="PTHR43435">
    <property type="entry name" value="RIBULOKINASE"/>
    <property type="match status" value="1"/>
</dbReference>
<evidence type="ECO:0008006" key="8">
    <source>
        <dbReference type="Google" id="ProtNLM"/>
    </source>
</evidence>
<proteinExistence type="inferred from homology"/>
<evidence type="ECO:0000256" key="2">
    <source>
        <dbReference type="ARBA" id="ARBA00022679"/>
    </source>
</evidence>
<dbReference type="PANTHER" id="PTHR43435:SF4">
    <property type="entry name" value="FGGY CARBOHYDRATE KINASE DOMAIN-CONTAINING PROTEIN"/>
    <property type="match status" value="1"/>
</dbReference>
<dbReference type="InterPro" id="IPR018485">
    <property type="entry name" value="FGGY_C"/>
</dbReference>
<dbReference type="InterPro" id="IPR018484">
    <property type="entry name" value="FGGY_N"/>
</dbReference>
<dbReference type="Proteomes" id="UP000028006">
    <property type="component" value="Unassembled WGS sequence"/>
</dbReference>